<name>A0A918TCG1_9BACT</name>
<feature type="transmembrane region" description="Helical" evidence="1">
    <location>
        <begin position="96"/>
        <end position="114"/>
    </location>
</feature>
<dbReference type="EMBL" id="BMXI01000001">
    <property type="protein sequence ID" value="GHC41297.1"/>
    <property type="molecule type" value="Genomic_DNA"/>
</dbReference>
<protein>
    <submittedName>
        <fullName evidence="2">Uncharacterized protein</fullName>
    </submittedName>
</protein>
<dbReference type="Proteomes" id="UP000644507">
    <property type="component" value="Unassembled WGS sequence"/>
</dbReference>
<keyword evidence="1" id="KW-0812">Transmembrane</keyword>
<keyword evidence="3" id="KW-1185">Reference proteome</keyword>
<accession>A0A918TCG1</accession>
<reference evidence="2" key="2">
    <citation type="submission" date="2020-09" db="EMBL/GenBank/DDBJ databases">
        <authorList>
            <person name="Sun Q."/>
            <person name="Kim S."/>
        </authorList>
    </citation>
    <scope>NUCLEOTIDE SEQUENCE</scope>
    <source>
        <strain evidence="2">KCTC 12988</strain>
    </source>
</reference>
<feature type="transmembrane region" description="Helical" evidence="1">
    <location>
        <begin position="20"/>
        <end position="41"/>
    </location>
</feature>
<proteinExistence type="predicted"/>
<evidence type="ECO:0000313" key="2">
    <source>
        <dbReference type="EMBL" id="GHC41297.1"/>
    </source>
</evidence>
<evidence type="ECO:0000313" key="3">
    <source>
        <dbReference type="Proteomes" id="UP000644507"/>
    </source>
</evidence>
<comment type="caution">
    <text evidence="2">The sequence shown here is derived from an EMBL/GenBank/DDBJ whole genome shotgun (WGS) entry which is preliminary data.</text>
</comment>
<reference evidence="2" key="1">
    <citation type="journal article" date="2014" name="Int. J. Syst. Evol. Microbiol.">
        <title>Complete genome sequence of Corynebacterium casei LMG S-19264T (=DSM 44701T), isolated from a smear-ripened cheese.</title>
        <authorList>
            <consortium name="US DOE Joint Genome Institute (JGI-PGF)"/>
            <person name="Walter F."/>
            <person name="Albersmeier A."/>
            <person name="Kalinowski J."/>
            <person name="Ruckert C."/>
        </authorList>
    </citation>
    <scope>NUCLEOTIDE SEQUENCE</scope>
    <source>
        <strain evidence="2">KCTC 12988</strain>
    </source>
</reference>
<organism evidence="2 3">
    <name type="scientific">Roseibacillus persicicus</name>
    <dbReference type="NCBI Taxonomy" id="454148"/>
    <lineage>
        <taxon>Bacteria</taxon>
        <taxon>Pseudomonadati</taxon>
        <taxon>Verrucomicrobiota</taxon>
        <taxon>Verrucomicrobiia</taxon>
        <taxon>Verrucomicrobiales</taxon>
        <taxon>Verrucomicrobiaceae</taxon>
        <taxon>Roseibacillus</taxon>
    </lineage>
</organism>
<keyword evidence="1" id="KW-1133">Transmembrane helix</keyword>
<gene>
    <name evidence="2" type="ORF">GCM10007100_02500</name>
</gene>
<evidence type="ECO:0000256" key="1">
    <source>
        <dbReference type="SAM" id="Phobius"/>
    </source>
</evidence>
<keyword evidence="1" id="KW-0472">Membrane</keyword>
<dbReference type="AlphaFoldDB" id="A0A918TCG1"/>
<sequence>MKEERPAKDAPRKLGAGERVGVILNTLLLSGWVVFFLLGSVEGIRSGDSVYVEYDAKAQNAKPGKFEDNLRVELISDREEGESRYIRMRIEKERTWFSWAVAFLGGGGVFWLLWSAKVRNPGPKPEKWKPDLWG</sequence>